<dbReference type="PROSITE" id="PS00651">
    <property type="entry name" value="RIBOSOMAL_L9"/>
    <property type="match status" value="1"/>
</dbReference>
<dbReference type="InterPro" id="IPR036791">
    <property type="entry name" value="Ribosomal_bL9_C_sf"/>
</dbReference>
<comment type="similarity">
    <text evidence="1 7">Belongs to the bacterial ribosomal protein bL9 family.</text>
</comment>
<evidence type="ECO:0000256" key="6">
    <source>
        <dbReference type="ARBA" id="ARBA00035292"/>
    </source>
</evidence>
<evidence type="ECO:0000256" key="8">
    <source>
        <dbReference type="SAM" id="MobiDB-lite"/>
    </source>
</evidence>
<evidence type="ECO:0000256" key="4">
    <source>
        <dbReference type="ARBA" id="ARBA00022980"/>
    </source>
</evidence>
<comment type="caution">
    <text evidence="10">The sequence shown here is derived from an EMBL/GenBank/DDBJ whole genome shotgun (WGS) entry which is preliminary data.</text>
</comment>
<accession>A0A178IFG2</accession>
<dbReference type="SUPFAM" id="SSF55658">
    <property type="entry name" value="L9 N-domain-like"/>
    <property type="match status" value="1"/>
</dbReference>
<dbReference type="OrthoDB" id="9788336at2"/>
<keyword evidence="5 7" id="KW-0687">Ribonucleoprotein</keyword>
<dbReference type="STRING" id="1184151.AW736_19490"/>
<dbReference type="Gene3D" id="3.40.5.10">
    <property type="entry name" value="Ribosomal protein L9, N-terminal domain"/>
    <property type="match status" value="1"/>
</dbReference>
<keyword evidence="11" id="KW-1185">Reference proteome</keyword>
<dbReference type="Pfam" id="PF03948">
    <property type="entry name" value="Ribosomal_L9_C"/>
    <property type="match status" value="1"/>
</dbReference>
<protein>
    <recommendedName>
        <fullName evidence="6 7">Large ribosomal subunit protein bL9</fullName>
    </recommendedName>
</protein>
<dbReference type="InterPro" id="IPR009027">
    <property type="entry name" value="Ribosomal_bL9/RNase_H1_N"/>
</dbReference>
<dbReference type="NCBIfam" id="TIGR00158">
    <property type="entry name" value="L9"/>
    <property type="match status" value="1"/>
</dbReference>
<keyword evidence="4 7" id="KW-0689">Ribosomal protein</keyword>
<dbReference type="GO" id="GO:1990904">
    <property type="term" value="C:ribonucleoprotein complex"/>
    <property type="evidence" value="ECO:0007669"/>
    <property type="project" value="UniProtKB-KW"/>
</dbReference>
<dbReference type="Gene3D" id="3.10.430.100">
    <property type="entry name" value="Ribosomal protein L9, C-terminal domain"/>
    <property type="match status" value="1"/>
</dbReference>
<feature type="region of interest" description="Disordered" evidence="8">
    <location>
        <begin position="154"/>
        <end position="188"/>
    </location>
</feature>
<dbReference type="SUPFAM" id="SSF55653">
    <property type="entry name" value="Ribosomal protein L9 C-domain"/>
    <property type="match status" value="1"/>
</dbReference>
<sequence>MAHSEILLLKPVENLGSEGDQVKVRAGYARNYLLPRKYAAPLTTANRRQIEALKKRRAEREAHELQGAQELAKKLEKASIAFAVKTGEGGKMFGAITAADLHAKLVEAGIDLDKRKIHLHTPVKTLGKHEVKIRLHSEVAVELAFDVVSENPIEVAEEPAPEAKKSEKKAGRRRVSSEKVEKKEEAAE</sequence>
<gene>
    <name evidence="7" type="primary">rplI</name>
    <name evidence="10" type="ORF">AW736_19490</name>
</gene>
<keyword evidence="3 7" id="KW-0694">RNA-binding</keyword>
<feature type="compositionally biased region" description="Basic and acidic residues" evidence="8">
    <location>
        <begin position="161"/>
        <end position="188"/>
    </location>
</feature>
<evidence type="ECO:0000313" key="11">
    <source>
        <dbReference type="Proteomes" id="UP000078486"/>
    </source>
</evidence>
<dbReference type="InterPro" id="IPR020069">
    <property type="entry name" value="Ribosomal_bL9_C"/>
</dbReference>
<dbReference type="GO" id="GO:0005840">
    <property type="term" value="C:ribosome"/>
    <property type="evidence" value="ECO:0007669"/>
    <property type="project" value="UniProtKB-KW"/>
</dbReference>
<dbReference type="GO" id="GO:0019843">
    <property type="term" value="F:rRNA binding"/>
    <property type="evidence" value="ECO:0007669"/>
    <property type="project" value="UniProtKB-UniRule"/>
</dbReference>
<evidence type="ECO:0000256" key="5">
    <source>
        <dbReference type="ARBA" id="ARBA00023274"/>
    </source>
</evidence>
<feature type="domain" description="Ribosomal protein L9" evidence="9">
    <location>
        <begin position="16"/>
        <end position="43"/>
    </location>
</feature>
<dbReference type="Pfam" id="PF01281">
    <property type="entry name" value="Ribosomal_L9_N"/>
    <property type="match status" value="1"/>
</dbReference>
<evidence type="ECO:0000256" key="7">
    <source>
        <dbReference type="HAMAP-Rule" id="MF_00503"/>
    </source>
</evidence>
<dbReference type="InterPro" id="IPR000244">
    <property type="entry name" value="Ribosomal_bL9"/>
</dbReference>
<dbReference type="GO" id="GO:0006412">
    <property type="term" value="P:translation"/>
    <property type="evidence" value="ECO:0007669"/>
    <property type="project" value="UniProtKB-UniRule"/>
</dbReference>
<dbReference type="RefSeq" id="WP_068771953.1">
    <property type="nucleotide sequence ID" value="NZ_CP109796.1"/>
</dbReference>
<organism evidence="10 11">
    <name type="scientific">Termitidicoccus mucosus</name>
    <dbReference type="NCBI Taxonomy" id="1184151"/>
    <lineage>
        <taxon>Bacteria</taxon>
        <taxon>Pseudomonadati</taxon>
        <taxon>Verrucomicrobiota</taxon>
        <taxon>Opitutia</taxon>
        <taxon>Opitutales</taxon>
        <taxon>Opitutaceae</taxon>
        <taxon>Termitidicoccus</taxon>
    </lineage>
</organism>
<keyword evidence="2 7" id="KW-0699">rRNA-binding</keyword>
<evidence type="ECO:0000259" key="9">
    <source>
        <dbReference type="PROSITE" id="PS00651"/>
    </source>
</evidence>
<proteinExistence type="inferred from homology"/>
<name>A0A178IFG2_9BACT</name>
<dbReference type="InterPro" id="IPR036935">
    <property type="entry name" value="Ribosomal_bL9_N_sf"/>
</dbReference>
<dbReference type="InterPro" id="IPR020594">
    <property type="entry name" value="Ribosomal_bL9_bac/chp"/>
</dbReference>
<evidence type="ECO:0000256" key="3">
    <source>
        <dbReference type="ARBA" id="ARBA00022884"/>
    </source>
</evidence>
<evidence type="ECO:0000256" key="2">
    <source>
        <dbReference type="ARBA" id="ARBA00022730"/>
    </source>
</evidence>
<comment type="function">
    <text evidence="7">Binds to the 23S rRNA.</text>
</comment>
<dbReference type="HAMAP" id="MF_00503">
    <property type="entry name" value="Ribosomal_bL9"/>
    <property type="match status" value="1"/>
</dbReference>
<dbReference type="InterPro" id="IPR020070">
    <property type="entry name" value="Ribosomal_bL9_N"/>
</dbReference>
<reference evidence="10 11" key="1">
    <citation type="submission" date="2016-01" db="EMBL/GenBank/DDBJ databases">
        <title>High potential of lignocellulose degradation of a new Verrucomicrobia species.</title>
        <authorList>
            <person name="Wang Y."/>
            <person name="Shi Y."/>
            <person name="Qiu Z."/>
            <person name="Liu S."/>
            <person name="Yang H."/>
        </authorList>
    </citation>
    <scope>NUCLEOTIDE SEQUENCE [LARGE SCALE GENOMIC DNA]</scope>
    <source>
        <strain evidence="10 11">TSB47</strain>
    </source>
</reference>
<dbReference type="AlphaFoldDB" id="A0A178IFG2"/>
<dbReference type="Proteomes" id="UP000078486">
    <property type="component" value="Unassembled WGS sequence"/>
</dbReference>
<evidence type="ECO:0000313" key="10">
    <source>
        <dbReference type="EMBL" id="OAM88351.1"/>
    </source>
</evidence>
<dbReference type="EMBL" id="LRRQ01000137">
    <property type="protein sequence ID" value="OAM88351.1"/>
    <property type="molecule type" value="Genomic_DNA"/>
</dbReference>
<evidence type="ECO:0000256" key="1">
    <source>
        <dbReference type="ARBA" id="ARBA00010605"/>
    </source>
</evidence>
<dbReference type="GO" id="GO:0003735">
    <property type="term" value="F:structural constituent of ribosome"/>
    <property type="evidence" value="ECO:0007669"/>
    <property type="project" value="InterPro"/>
</dbReference>
<dbReference type="PANTHER" id="PTHR21368">
    <property type="entry name" value="50S RIBOSOMAL PROTEIN L9"/>
    <property type="match status" value="1"/>
</dbReference>